<evidence type="ECO:0000256" key="6">
    <source>
        <dbReference type="SAM" id="Phobius"/>
    </source>
</evidence>
<proteinExistence type="predicted"/>
<evidence type="ECO:0000256" key="2">
    <source>
        <dbReference type="ARBA" id="ARBA00022475"/>
    </source>
</evidence>
<comment type="subcellular location">
    <subcellularLocation>
        <location evidence="1">Cell membrane</location>
        <topology evidence="1">Multi-pass membrane protein</topology>
    </subcellularLocation>
</comment>
<dbReference type="AlphaFoldDB" id="A0A7C9TR87"/>
<dbReference type="EMBL" id="JAAGWZ010000002">
    <property type="protein sequence ID" value="NEM91142.1"/>
    <property type="molecule type" value="Genomic_DNA"/>
</dbReference>
<evidence type="ECO:0000259" key="7">
    <source>
        <dbReference type="Pfam" id="PF02687"/>
    </source>
</evidence>
<evidence type="ECO:0000256" key="1">
    <source>
        <dbReference type="ARBA" id="ARBA00004651"/>
    </source>
</evidence>
<evidence type="ECO:0000313" key="9">
    <source>
        <dbReference type="Proteomes" id="UP000479756"/>
    </source>
</evidence>
<feature type="transmembrane region" description="Helical" evidence="6">
    <location>
        <begin position="323"/>
        <end position="348"/>
    </location>
</feature>
<keyword evidence="4 6" id="KW-1133">Transmembrane helix</keyword>
<evidence type="ECO:0000313" key="8">
    <source>
        <dbReference type="EMBL" id="NEM91142.1"/>
    </source>
</evidence>
<comment type="caution">
    <text evidence="8">The sequence shown here is derived from an EMBL/GenBank/DDBJ whole genome shotgun (WGS) entry which is preliminary data.</text>
</comment>
<dbReference type="Pfam" id="PF02687">
    <property type="entry name" value="FtsX"/>
    <property type="match status" value="1"/>
</dbReference>
<dbReference type="GO" id="GO:0005886">
    <property type="term" value="C:plasma membrane"/>
    <property type="evidence" value="ECO:0007669"/>
    <property type="project" value="UniProtKB-SubCell"/>
</dbReference>
<sequence>MSALRLAGWLLPAQLRRHRAGITLSALCVALLAALLPALSASNAAPRHTAPGAVVRTIAIGTGGHGSSLTPLTAQSLASIADLPHVDAVTPWARTPVRVITSGTHSAQTEVETVFMTRVPSVQPKLVAGSEPSDTDEVALPATFAQHQNIRAGGSLSIEYTRIDAGGARRTIDLPMTVTGIFDDGAGGVGGTGVAYASPAAMTSLVAQTLGRNAAWITSDYAFPKAYVTVDDVANVATTLRAIQSRGFNAASFAALLGADSPDTKGRPQGIAPLAVLIAVLVLVGIAWTTIAPELARRRGSAGVLRSAGWHPSDIVVGFELPVVALGLVAGAIGIAAGAIALIALRIFAMGSTVLGVRLTPELTSRDMLALAAVAALPMLAFVVASLPALVRLGRTPASEALRH</sequence>
<gene>
    <name evidence="8" type="ORF">G3T37_07205</name>
</gene>
<dbReference type="RefSeq" id="WP_163472826.1">
    <property type="nucleotide sequence ID" value="NZ_JAAGWZ010000002.1"/>
</dbReference>
<evidence type="ECO:0000256" key="4">
    <source>
        <dbReference type="ARBA" id="ARBA00022989"/>
    </source>
</evidence>
<reference evidence="8 9" key="1">
    <citation type="journal article" date="2014" name="Int. J. Syst. Evol. Microbiol.">
        <title>Description of Galbitalea soli gen. nov., sp. nov., and Frondihabitans sucicola sp. nov.</title>
        <authorList>
            <person name="Kim S.J."/>
            <person name="Lim J.M."/>
            <person name="Ahn J.H."/>
            <person name="Weon H.Y."/>
            <person name="Hamada M."/>
            <person name="Suzuki K."/>
            <person name="Ahn T.Y."/>
            <person name="Kwon S.W."/>
        </authorList>
    </citation>
    <scope>NUCLEOTIDE SEQUENCE [LARGE SCALE GENOMIC DNA]</scope>
    <source>
        <strain evidence="8 9">NBRC 108727</strain>
    </source>
</reference>
<evidence type="ECO:0000256" key="3">
    <source>
        <dbReference type="ARBA" id="ARBA00022692"/>
    </source>
</evidence>
<feature type="transmembrane region" description="Helical" evidence="6">
    <location>
        <begin position="271"/>
        <end position="291"/>
    </location>
</feature>
<protein>
    <recommendedName>
        <fullName evidence="7">ABC3 transporter permease C-terminal domain-containing protein</fullName>
    </recommendedName>
</protein>
<keyword evidence="5 6" id="KW-0472">Membrane</keyword>
<name>A0A7C9TR87_9MICO</name>
<dbReference type="InterPro" id="IPR003838">
    <property type="entry name" value="ABC3_permease_C"/>
</dbReference>
<feature type="transmembrane region" description="Helical" evidence="6">
    <location>
        <begin position="368"/>
        <end position="391"/>
    </location>
</feature>
<accession>A0A7C9TR87</accession>
<keyword evidence="2" id="KW-1003">Cell membrane</keyword>
<evidence type="ECO:0000256" key="5">
    <source>
        <dbReference type="ARBA" id="ARBA00023136"/>
    </source>
</evidence>
<dbReference type="Proteomes" id="UP000479756">
    <property type="component" value="Unassembled WGS sequence"/>
</dbReference>
<keyword evidence="9" id="KW-1185">Reference proteome</keyword>
<keyword evidence="3 6" id="KW-0812">Transmembrane</keyword>
<organism evidence="8 9">
    <name type="scientific">Galbitalea soli</name>
    <dbReference type="NCBI Taxonomy" id="1268042"/>
    <lineage>
        <taxon>Bacteria</taxon>
        <taxon>Bacillati</taxon>
        <taxon>Actinomycetota</taxon>
        <taxon>Actinomycetes</taxon>
        <taxon>Micrococcales</taxon>
        <taxon>Microbacteriaceae</taxon>
        <taxon>Galbitalea</taxon>
    </lineage>
</organism>
<feature type="domain" description="ABC3 transporter permease C-terminal" evidence="7">
    <location>
        <begin position="275"/>
        <end position="395"/>
    </location>
</feature>